<protein>
    <submittedName>
        <fullName evidence="1">Uncharacterized protein</fullName>
    </submittedName>
</protein>
<reference evidence="1" key="1">
    <citation type="journal article" date="2014" name="Front. Microbiol.">
        <title>High frequency of phylogenetically diverse reductive dehalogenase-homologous genes in deep subseafloor sedimentary metagenomes.</title>
        <authorList>
            <person name="Kawai M."/>
            <person name="Futagami T."/>
            <person name="Toyoda A."/>
            <person name="Takaki Y."/>
            <person name="Nishi S."/>
            <person name="Hori S."/>
            <person name="Arai W."/>
            <person name="Tsubouchi T."/>
            <person name="Morono Y."/>
            <person name="Uchiyama I."/>
            <person name="Ito T."/>
            <person name="Fujiyama A."/>
            <person name="Inagaki F."/>
            <person name="Takami H."/>
        </authorList>
    </citation>
    <scope>NUCLEOTIDE SEQUENCE</scope>
    <source>
        <strain evidence="1">Expedition CK06-06</strain>
    </source>
</reference>
<dbReference type="EMBL" id="BARS01004970">
    <property type="protein sequence ID" value="GAF85158.1"/>
    <property type="molecule type" value="Genomic_DNA"/>
</dbReference>
<proteinExistence type="predicted"/>
<name>X0SVE4_9ZZZZ</name>
<feature type="non-terminal residue" evidence="1">
    <location>
        <position position="1"/>
    </location>
</feature>
<sequence length="77" mass="8376">TRKGTAITYYFDGVVANTDTESDDLDSNGTYWVLLAAKSDANFLNGTASDFILVDATHSPAMCKELATDMYQFLDPA</sequence>
<accession>X0SVE4</accession>
<organism evidence="1">
    <name type="scientific">marine sediment metagenome</name>
    <dbReference type="NCBI Taxonomy" id="412755"/>
    <lineage>
        <taxon>unclassified sequences</taxon>
        <taxon>metagenomes</taxon>
        <taxon>ecological metagenomes</taxon>
    </lineage>
</organism>
<dbReference type="AlphaFoldDB" id="X0SVE4"/>
<gene>
    <name evidence="1" type="ORF">S01H1_09724</name>
</gene>
<evidence type="ECO:0000313" key="1">
    <source>
        <dbReference type="EMBL" id="GAF85158.1"/>
    </source>
</evidence>
<comment type="caution">
    <text evidence="1">The sequence shown here is derived from an EMBL/GenBank/DDBJ whole genome shotgun (WGS) entry which is preliminary data.</text>
</comment>